<organism evidence="2 3">
    <name type="scientific">Paenibacillus durus ATCC 35681</name>
    <dbReference type="NCBI Taxonomy" id="1333534"/>
    <lineage>
        <taxon>Bacteria</taxon>
        <taxon>Bacillati</taxon>
        <taxon>Bacillota</taxon>
        <taxon>Bacilli</taxon>
        <taxon>Bacillales</taxon>
        <taxon>Paenibacillaceae</taxon>
        <taxon>Paenibacillus</taxon>
    </lineage>
</organism>
<evidence type="ECO:0000313" key="2">
    <source>
        <dbReference type="EMBL" id="AKG35014.1"/>
    </source>
</evidence>
<dbReference type="PANTHER" id="PTHR12526">
    <property type="entry name" value="GLYCOSYLTRANSFERASE"/>
    <property type="match status" value="1"/>
</dbReference>
<dbReference type="OrthoDB" id="9772485at2"/>
<dbReference type="GO" id="GO:0016740">
    <property type="term" value="F:transferase activity"/>
    <property type="evidence" value="ECO:0007669"/>
    <property type="project" value="UniProtKB-KW"/>
</dbReference>
<dbReference type="Proteomes" id="UP000034189">
    <property type="component" value="Chromosome"/>
</dbReference>
<gene>
    <name evidence="2" type="ORF">VK70_10955</name>
</gene>
<dbReference type="Pfam" id="PF11997">
    <property type="entry name" value="DUF3492"/>
    <property type="match status" value="1"/>
</dbReference>
<dbReference type="RefSeq" id="WP_046723268.1">
    <property type="nucleotide sequence ID" value="NZ_CP011114.1"/>
</dbReference>
<feature type="domain" description="DUF3492" evidence="1">
    <location>
        <begin position="1"/>
        <end position="259"/>
    </location>
</feature>
<dbReference type="SUPFAM" id="SSF53756">
    <property type="entry name" value="UDP-Glycosyltransferase/glycogen phosphorylase"/>
    <property type="match status" value="1"/>
</dbReference>
<keyword evidence="2" id="KW-0808">Transferase</keyword>
<protein>
    <submittedName>
        <fullName evidence="2">Glycosyl transferase</fullName>
    </submittedName>
</protein>
<dbReference type="PANTHER" id="PTHR12526:SF608">
    <property type="entry name" value="PELF"/>
    <property type="match status" value="1"/>
</dbReference>
<dbReference type="Pfam" id="PF13692">
    <property type="entry name" value="Glyco_trans_1_4"/>
    <property type="match status" value="1"/>
</dbReference>
<dbReference type="AlphaFoldDB" id="A0A0F7F9H3"/>
<evidence type="ECO:0000313" key="3">
    <source>
        <dbReference type="Proteomes" id="UP000034189"/>
    </source>
</evidence>
<accession>A0A0F7F9H3</accession>
<dbReference type="PATRIC" id="fig|1333534.5.peg.2423"/>
<dbReference type="HOGENOM" id="CLU_009583_32_1_9"/>
<reference evidence="2 3" key="2">
    <citation type="journal article" date="2016" name="Genome Announc.">
        <title>Genome Sequence of a Gram-Positive Diazotroph, Paenibacillus durus Type Strain ATCC 35681.</title>
        <authorList>
            <person name="Halim M.A."/>
            <person name="Rahman A.Y."/>
            <person name="Sim K.S."/>
            <person name="Yam H.C."/>
            <person name="Rahim A.A."/>
            <person name="Ghazali A.H."/>
            <person name="Najimudin N."/>
        </authorList>
    </citation>
    <scope>NUCLEOTIDE SEQUENCE [LARGE SCALE GENOMIC DNA]</scope>
    <source>
        <strain evidence="2 3">ATCC 35681</strain>
    </source>
</reference>
<reference evidence="2 3" key="1">
    <citation type="submission" date="2015-03" db="EMBL/GenBank/DDBJ databases">
        <authorList>
            <person name="Abdul Halim M."/>
        </authorList>
    </citation>
    <scope>NUCLEOTIDE SEQUENCE [LARGE SCALE GENOMIC DNA]</scope>
    <source>
        <strain evidence="2 3">ATCC 35681</strain>
    </source>
</reference>
<proteinExistence type="predicted"/>
<dbReference type="InterPro" id="IPR047691">
    <property type="entry name" value="PelF-like"/>
</dbReference>
<dbReference type="InterPro" id="IPR022622">
    <property type="entry name" value="DUF3492"/>
</dbReference>
<name>A0A0F7F9H3_PAEDU</name>
<dbReference type="EMBL" id="CP011114">
    <property type="protein sequence ID" value="AKG35014.1"/>
    <property type="molecule type" value="Genomic_DNA"/>
</dbReference>
<dbReference type="NCBIfam" id="NF038011">
    <property type="entry name" value="PelF"/>
    <property type="match status" value="1"/>
</dbReference>
<dbReference type="Gene3D" id="3.40.50.2000">
    <property type="entry name" value="Glycogen Phosphorylase B"/>
    <property type="match status" value="2"/>
</dbReference>
<evidence type="ECO:0000259" key="1">
    <source>
        <dbReference type="Pfam" id="PF11997"/>
    </source>
</evidence>
<sequence>MKICIIAEGSYPYITGGVSSWIHSLVTNLTEHEFIILAIGAEEKQRGAFKYQLPSNIVEVKEIFLNSYLNEVKPRRDRLRLTPSEHEALGSLLGGGTAVDWAGLFDLLRSGRVTSAVQFLMSREFFRILSKRCQEDYEHVPFTEMYWTVRSMMLPLLLTIREDIPRADLYHSVSTGYAGVIGALAKHLYGKPYLLTEHGIYSREREEEIIKADWVQGYFKDLWIQYFYRLSEAAYTMSDQVITLFGRNRDIEIEIGCDERKISIIPNGVNVADYAEVAGPPPEGGPLRLGAIVRIVPIKDIKTMIQSFALVKRELPEAELHILGPWEENEDYYRECLELAATLQVQDIIFTGEVNVRQYLKQLDIILLSSISEGMPLAILEAMAAGKPCVTTNVGSCRELLLGSGDNYGPAGIVVPVMHYDQMASAIIRLGRSRELREQMGLSGLKRAEAHYTREQFIEGYREFYQIYEEGRSWPASASS</sequence>